<feature type="domain" description="HTH araC/xylS-type" evidence="5">
    <location>
        <begin position="254"/>
        <end position="355"/>
    </location>
</feature>
<proteinExistence type="predicted"/>
<organism evidence="6 7">
    <name type="scientific">Prevotella melaninogenica</name>
    <dbReference type="NCBI Taxonomy" id="28132"/>
    <lineage>
        <taxon>Bacteria</taxon>
        <taxon>Pseudomonadati</taxon>
        <taxon>Bacteroidota</taxon>
        <taxon>Bacteroidia</taxon>
        <taxon>Bacteroidales</taxon>
        <taxon>Prevotellaceae</taxon>
        <taxon>Prevotella</taxon>
    </lineage>
</organism>
<feature type="transmembrane region" description="Helical" evidence="4">
    <location>
        <begin position="72"/>
        <end position="100"/>
    </location>
</feature>
<reference evidence="6 7" key="1">
    <citation type="submission" date="2020-05" db="EMBL/GenBank/DDBJ databases">
        <title>FDA dAtabase for Regulatory Grade micrObial Sequences (FDA-ARGOS): Supporting development and validation of Infectious Disease Dx tests.</title>
        <authorList>
            <person name="Moreno J."/>
            <person name="Tallon L."/>
            <person name="Sadzewicz L."/>
            <person name="Zhao X."/>
            <person name="Vavikolanu K."/>
            <person name="Mehta A."/>
            <person name="Aluvathingal J."/>
            <person name="Nadendla S."/>
            <person name="Myers T."/>
            <person name="Yan Y."/>
            <person name="Sichtig H."/>
        </authorList>
    </citation>
    <scope>NUCLEOTIDE SEQUENCE [LARGE SCALE GENOMIC DNA]</scope>
    <source>
        <strain evidence="6 7">FDAARGOS_760</strain>
    </source>
</reference>
<dbReference type="PROSITE" id="PS01124">
    <property type="entry name" value="HTH_ARAC_FAMILY_2"/>
    <property type="match status" value="1"/>
</dbReference>
<dbReference type="GO" id="GO:0003700">
    <property type="term" value="F:DNA-binding transcription factor activity"/>
    <property type="evidence" value="ECO:0007669"/>
    <property type="project" value="InterPro"/>
</dbReference>
<dbReference type="PANTHER" id="PTHR43280:SF28">
    <property type="entry name" value="HTH-TYPE TRANSCRIPTIONAL ACTIVATOR RHAS"/>
    <property type="match status" value="1"/>
</dbReference>
<evidence type="ECO:0000313" key="6">
    <source>
        <dbReference type="EMBL" id="QKH89660.1"/>
    </source>
</evidence>
<dbReference type="RefSeq" id="WP_004358885.1">
    <property type="nucleotide sequence ID" value="NZ_CP054011.1"/>
</dbReference>
<dbReference type="Proteomes" id="UP000500843">
    <property type="component" value="Chromosome 2"/>
</dbReference>
<dbReference type="InterPro" id="IPR018060">
    <property type="entry name" value="HTH_AraC"/>
</dbReference>
<dbReference type="AlphaFoldDB" id="A0A7D4K0N6"/>
<dbReference type="Gene3D" id="1.10.10.60">
    <property type="entry name" value="Homeodomain-like"/>
    <property type="match status" value="2"/>
</dbReference>
<feature type="transmembrane region" description="Helical" evidence="4">
    <location>
        <begin position="204"/>
        <end position="227"/>
    </location>
</feature>
<accession>A0A7D4K0N6</accession>
<feature type="transmembrane region" description="Helical" evidence="4">
    <location>
        <begin position="45"/>
        <end position="66"/>
    </location>
</feature>
<evidence type="ECO:0000256" key="3">
    <source>
        <dbReference type="ARBA" id="ARBA00023163"/>
    </source>
</evidence>
<dbReference type="GO" id="GO:0043565">
    <property type="term" value="F:sequence-specific DNA binding"/>
    <property type="evidence" value="ECO:0007669"/>
    <property type="project" value="InterPro"/>
</dbReference>
<feature type="transmembrane region" description="Helical" evidence="4">
    <location>
        <begin position="112"/>
        <end position="129"/>
    </location>
</feature>
<keyword evidence="2" id="KW-0238">DNA-binding</keyword>
<feature type="transmembrane region" description="Helical" evidence="4">
    <location>
        <begin position="135"/>
        <end position="155"/>
    </location>
</feature>
<dbReference type="InterPro" id="IPR009057">
    <property type="entry name" value="Homeodomain-like_sf"/>
</dbReference>
<dbReference type="PANTHER" id="PTHR43280">
    <property type="entry name" value="ARAC-FAMILY TRANSCRIPTIONAL REGULATOR"/>
    <property type="match status" value="1"/>
</dbReference>
<protein>
    <submittedName>
        <fullName evidence="6">Helix-turn-helix domain-containing protein</fullName>
    </submittedName>
</protein>
<dbReference type="SUPFAM" id="SSF46689">
    <property type="entry name" value="Homeodomain-like"/>
    <property type="match status" value="1"/>
</dbReference>
<gene>
    <name evidence="6" type="ORF">FIU21_12320</name>
</gene>
<sequence length="358" mass="41431">MNSLLFNSIYNYLLLYLAIVACIFALNLFFIIFPHTPAKRRYRQARYAIATGLLMVAILSFIHWYFQLRELSSYYSIAITIGVLFPALTLFIMAFTAIISEEEIKSEHMERNFIPVIACIITLWGGGFGNDRVRIVILVIASVVFLVETFTLSLLMRRSLNKRVETQRHPPSVQAFILWLRLPMYWGVVTGVLGIAVMVVSKKIAILLLFNFVIFFCHLFVSILNYAMHFEKNTLAQQAVVLSGRQKRKRKIEEEIQQWIKKKRYMKTQLTLNEVALQLHTNRTYLSQYLNMELNMPFGTWLSQLRLNEAKQMLIDEPSLSITEAAQTCGFSSVSNFSHLFSALEGMTPQQWRVSKKE</sequence>
<dbReference type="InterPro" id="IPR018062">
    <property type="entry name" value="HTH_AraC-typ_CS"/>
</dbReference>
<name>A0A7D4K0N6_9BACT</name>
<keyword evidence="3" id="KW-0804">Transcription</keyword>
<keyword evidence="4" id="KW-0472">Membrane</keyword>
<evidence type="ECO:0000256" key="2">
    <source>
        <dbReference type="ARBA" id="ARBA00023125"/>
    </source>
</evidence>
<evidence type="ECO:0000256" key="4">
    <source>
        <dbReference type="SAM" id="Phobius"/>
    </source>
</evidence>
<feature type="transmembrane region" description="Helical" evidence="4">
    <location>
        <begin position="176"/>
        <end position="198"/>
    </location>
</feature>
<dbReference type="SMART" id="SM00342">
    <property type="entry name" value="HTH_ARAC"/>
    <property type="match status" value="1"/>
</dbReference>
<evidence type="ECO:0000256" key="1">
    <source>
        <dbReference type="ARBA" id="ARBA00023015"/>
    </source>
</evidence>
<dbReference type="EMBL" id="CP054011">
    <property type="protein sequence ID" value="QKH89660.1"/>
    <property type="molecule type" value="Genomic_DNA"/>
</dbReference>
<evidence type="ECO:0000259" key="5">
    <source>
        <dbReference type="PROSITE" id="PS01124"/>
    </source>
</evidence>
<evidence type="ECO:0000313" key="7">
    <source>
        <dbReference type="Proteomes" id="UP000500843"/>
    </source>
</evidence>
<keyword evidence="4" id="KW-0812">Transmembrane</keyword>
<dbReference type="PROSITE" id="PS00041">
    <property type="entry name" value="HTH_ARAC_FAMILY_1"/>
    <property type="match status" value="1"/>
</dbReference>
<keyword evidence="1" id="KW-0805">Transcription regulation</keyword>
<keyword evidence="4" id="KW-1133">Transmembrane helix</keyword>
<feature type="transmembrane region" description="Helical" evidence="4">
    <location>
        <begin position="12"/>
        <end position="33"/>
    </location>
</feature>
<dbReference type="Pfam" id="PF12833">
    <property type="entry name" value="HTH_18"/>
    <property type="match status" value="1"/>
</dbReference>